<gene>
    <name evidence="1" type="ORF">CSW08_13480</name>
</gene>
<proteinExistence type="predicted"/>
<accession>A0A2N3HHH8</accession>
<dbReference type="AlphaFoldDB" id="A0A2N3HHH8"/>
<sequence length="406" mass="47074">MFSFHILKITDRSFFTIALVAMFLFSSCGTRSKKIKIVIEENTGISRNLEYIQIALPGYFEKFITLEEIGSDKLIYGEKLNGSPSRKEAGRYIFPITINAYEKKSFFVNVSKKKTKSSDLKITGKGMAITIENNHFKANFGITNEKKAEGLYHGQLSTLFLKKKNVLFERDENNIHWSPNFQKEGLEYKTIGHLNNENTQVTENNDYLFSFVKSGNVKGYEEIDLTGEYTFYSNLPYFTYSSNMQVNKNVTLTLLRNDEMTVNKIFTHIIYPDTSGMVNYIALYNNPQLDSLTKLPLRDNLSWVGFINKEHEYGLISIRLIYDNSNLQGNTSPLYDPHTKISLGDNEGRYWDRRLINDHITHVPKGSKYYELNTYLVIEDLDEIYGQIEYYKNCLQNPLKVSYYSE</sequence>
<dbReference type="RefSeq" id="WP_106660393.1">
    <property type="nucleotide sequence ID" value="NZ_PJEO01000050.1"/>
</dbReference>
<dbReference type="EMBL" id="PJEO01000050">
    <property type="protein sequence ID" value="PKQ44417.1"/>
    <property type="molecule type" value="Genomic_DNA"/>
</dbReference>
<reference evidence="1 2" key="1">
    <citation type="submission" date="2017-12" db="EMBL/GenBank/DDBJ databases">
        <title>Confluentibacter flavum sp. nov., isolated from the saline lake.</title>
        <authorList>
            <person name="Yu L."/>
        </authorList>
    </citation>
    <scope>NUCLEOTIDE SEQUENCE [LARGE SCALE GENOMIC DNA]</scope>
    <source>
        <strain evidence="1 2">3B</strain>
    </source>
</reference>
<comment type="caution">
    <text evidence="1">The sequence shown here is derived from an EMBL/GenBank/DDBJ whole genome shotgun (WGS) entry which is preliminary data.</text>
</comment>
<evidence type="ECO:0008006" key="3">
    <source>
        <dbReference type="Google" id="ProtNLM"/>
    </source>
</evidence>
<keyword evidence="2" id="KW-1185">Reference proteome</keyword>
<protein>
    <recommendedName>
        <fullName evidence="3">DUF4861 domain-containing protein</fullName>
    </recommendedName>
</protein>
<dbReference type="OrthoDB" id="1405334at2"/>
<name>A0A2N3HHH8_9FLAO</name>
<evidence type="ECO:0000313" key="1">
    <source>
        <dbReference type="EMBL" id="PKQ44417.1"/>
    </source>
</evidence>
<evidence type="ECO:0000313" key="2">
    <source>
        <dbReference type="Proteomes" id="UP000233435"/>
    </source>
</evidence>
<dbReference type="Proteomes" id="UP000233435">
    <property type="component" value="Unassembled WGS sequence"/>
</dbReference>
<organism evidence="1 2">
    <name type="scientific">Confluentibacter flavum</name>
    <dbReference type="NCBI Taxonomy" id="1909700"/>
    <lineage>
        <taxon>Bacteria</taxon>
        <taxon>Pseudomonadati</taxon>
        <taxon>Bacteroidota</taxon>
        <taxon>Flavobacteriia</taxon>
        <taxon>Flavobacteriales</taxon>
        <taxon>Flavobacteriaceae</taxon>
        <taxon>Confluentibacter</taxon>
    </lineage>
</organism>